<evidence type="ECO:0008006" key="6">
    <source>
        <dbReference type="Google" id="ProtNLM"/>
    </source>
</evidence>
<comment type="similarity">
    <text evidence="1">Belongs to the V-ATPase E subunit family.</text>
</comment>
<gene>
    <name evidence="4" type="ORF">IAB05_01510</name>
</gene>
<evidence type="ECO:0000256" key="3">
    <source>
        <dbReference type="ARBA" id="ARBA00023065"/>
    </source>
</evidence>
<keyword evidence="3" id="KW-0406">Ion transport</keyword>
<evidence type="ECO:0000256" key="2">
    <source>
        <dbReference type="ARBA" id="ARBA00022448"/>
    </source>
</evidence>
<name>A0A9D1MHC1_9FIRM</name>
<dbReference type="SUPFAM" id="SSF160527">
    <property type="entry name" value="V-type ATPase subunit E-like"/>
    <property type="match status" value="1"/>
</dbReference>
<organism evidence="4 5">
    <name type="scientific">Candidatus Stercoripulliclostridium merdigallinarum</name>
    <dbReference type="NCBI Taxonomy" id="2840951"/>
    <lineage>
        <taxon>Bacteria</taxon>
        <taxon>Bacillati</taxon>
        <taxon>Bacillota</taxon>
        <taxon>Clostridia</taxon>
        <taxon>Eubacteriales</taxon>
        <taxon>Candidatus Stercoripulliclostridium</taxon>
    </lineage>
</organism>
<dbReference type="InterPro" id="IPR002842">
    <property type="entry name" value="ATPase_V1_Esu"/>
</dbReference>
<accession>A0A9D1MHC1</accession>
<dbReference type="AlphaFoldDB" id="A0A9D1MHC1"/>
<evidence type="ECO:0000313" key="5">
    <source>
        <dbReference type="Proteomes" id="UP000824094"/>
    </source>
</evidence>
<comment type="caution">
    <text evidence="4">The sequence shown here is derived from an EMBL/GenBank/DDBJ whole genome shotgun (WGS) entry which is preliminary data.</text>
</comment>
<dbReference type="Proteomes" id="UP000824094">
    <property type="component" value="Unassembled WGS sequence"/>
</dbReference>
<keyword evidence="2" id="KW-0813">Transport</keyword>
<sequence>MNKIAEKIIFDASAEAEKVLQEAVAKAERIMAEAKEVGDKLLQTAEAERQAYSDAAMAAARVNAELEIRKRRLSAEKKVLDEVYKDAEAGILALKKTEYLKIIREMLSYADDGDEVMISEDDKQRITAAFIAKTAKELGIRLSLSDTYAPISGGVILKGKYADKNLSLTEDFRELRNETEPELWRALFGNSNKL</sequence>
<reference evidence="4" key="2">
    <citation type="journal article" date="2021" name="PeerJ">
        <title>Extensive microbial diversity within the chicken gut microbiome revealed by metagenomics and culture.</title>
        <authorList>
            <person name="Gilroy R."/>
            <person name="Ravi A."/>
            <person name="Getino M."/>
            <person name="Pursley I."/>
            <person name="Horton D.L."/>
            <person name="Alikhan N.F."/>
            <person name="Baker D."/>
            <person name="Gharbi K."/>
            <person name="Hall N."/>
            <person name="Watson M."/>
            <person name="Adriaenssens E.M."/>
            <person name="Foster-Nyarko E."/>
            <person name="Jarju S."/>
            <person name="Secka A."/>
            <person name="Antonio M."/>
            <person name="Oren A."/>
            <person name="Chaudhuri R.R."/>
            <person name="La Ragione R."/>
            <person name="Hildebrand F."/>
            <person name="Pallen M.J."/>
        </authorList>
    </citation>
    <scope>NUCLEOTIDE SEQUENCE</scope>
    <source>
        <strain evidence="4">18911</strain>
    </source>
</reference>
<evidence type="ECO:0000256" key="1">
    <source>
        <dbReference type="ARBA" id="ARBA00005901"/>
    </source>
</evidence>
<dbReference type="GO" id="GO:0046961">
    <property type="term" value="F:proton-transporting ATPase activity, rotational mechanism"/>
    <property type="evidence" value="ECO:0007669"/>
    <property type="project" value="InterPro"/>
</dbReference>
<dbReference type="GO" id="GO:0033178">
    <property type="term" value="C:proton-transporting two-sector ATPase complex, catalytic domain"/>
    <property type="evidence" value="ECO:0007669"/>
    <property type="project" value="InterPro"/>
</dbReference>
<reference evidence="4" key="1">
    <citation type="submission" date="2020-10" db="EMBL/GenBank/DDBJ databases">
        <authorList>
            <person name="Gilroy R."/>
        </authorList>
    </citation>
    <scope>NUCLEOTIDE SEQUENCE</scope>
    <source>
        <strain evidence="4">18911</strain>
    </source>
</reference>
<evidence type="ECO:0000313" key="4">
    <source>
        <dbReference type="EMBL" id="HIU60048.1"/>
    </source>
</evidence>
<dbReference type="EMBL" id="DVNF01000050">
    <property type="protein sequence ID" value="HIU60048.1"/>
    <property type="molecule type" value="Genomic_DNA"/>
</dbReference>
<dbReference type="Gene3D" id="1.20.5.620">
    <property type="entry name" value="F1F0 ATP synthase subunit B, membrane domain"/>
    <property type="match status" value="1"/>
</dbReference>
<dbReference type="Pfam" id="PF01991">
    <property type="entry name" value="vATP-synt_E"/>
    <property type="match status" value="1"/>
</dbReference>
<proteinExistence type="inferred from homology"/>
<protein>
    <recommendedName>
        <fullName evidence="6">V-type proton ATPase subunit E</fullName>
    </recommendedName>
</protein>